<dbReference type="Pfam" id="PF08740">
    <property type="entry name" value="BCS1_N"/>
    <property type="match status" value="1"/>
</dbReference>
<feature type="region of interest" description="Disordered" evidence="12">
    <location>
        <begin position="562"/>
        <end position="625"/>
    </location>
</feature>
<dbReference type="InterPro" id="IPR057495">
    <property type="entry name" value="AAA_lid_BCS1"/>
</dbReference>
<keyword evidence="9" id="KW-0496">Mitochondrion</keyword>
<comment type="subcellular location">
    <subcellularLocation>
        <location evidence="1">Mitochondrion inner membrane</location>
        <topology evidence="1">Single-pass membrane protein</topology>
    </subcellularLocation>
</comment>
<evidence type="ECO:0000313" key="15">
    <source>
        <dbReference type="EMBL" id="KAK8133146.1"/>
    </source>
</evidence>
<dbReference type="AlphaFoldDB" id="A0AAW0REG5"/>
<dbReference type="Gene3D" id="3.40.50.300">
    <property type="entry name" value="P-loop containing nucleotide triphosphate hydrolases"/>
    <property type="match status" value="1"/>
</dbReference>
<evidence type="ECO:0000256" key="4">
    <source>
        <dbReference type="ARBA" id="ARBA00022741"/>
    </source>
</evidence>
<dbReference type="SUPFAM" id="SSF52540">
    <property type="entry name" value="P-loop containing nucleoside triphosphate hydrolases"/>
    <property type="match status" value="1"/>
</dbReference>
<keyword evidence="10" id="KW-0472">Membrane</keyword>
<dbReference type="GO" id="GO:0005743">
    <property type="term" value="C:mitochondrial inner membrane"/>
    <property type="evidence" value="ECO:0007669"/>
    <property type="project" value="UniProtKB-SubCell"/>
</dbReference>
<dbReference type="EMBL" id="JAQQWP010000001">
    <property type="protein sequence ID" value="KAK8133146.1"/>
    <property type="molecule type" value="Genomic_DNA"/>
</dbReference>
<gene>
    <name evidence="15" type="ORF">PG999_001319</name>
</gene>
<dbReference type="InterPro" id="IPR003959">
    <property type="entry name" value="ATPase_AAA_core"/>
</dbReference>
<dbReference type="Pfam" id="PF00004">
    <property type="entry name" value="AAA"/>
    <property type="match status" value="1"/>
</dbReference>
<keyword evidence="7" id="KW-0067">ATP-binding</keyword>
<evidence type="ECO:0000256" key="1">
    <source>
        <dbReference type="ARBA" id="ARBA00004434"/>
    </source>
</evidence>
<proteinExistence type="inferred from homology"/>
<dbReference type="SMART" id="SM01024">
    <property type="entry name" value="BCS1_N"/>
    <property type="match status" value="1"/>
</dbReference>
<keyword evidence="16" id="KW-1185">Reference proteome</keyword>
<dbReference type="InterPro" id="IPR027417">
    <property type="entry name" value="P-loop_NTPase"/>
</dbReference>
<evidence type="ECO:0000256" key="3">
    <source>
        <dbReference type="ARBA" id="ARBA00022692"/>
    </source>
</evidence>
<evidence type="ECO:0000256" key="5">
    <source>
        <dbReference type="ARBA" id="ARBA00022792"/>
    </source>
</evidence>
<organism evidence="15 16">
    <name type="scientific">Apiospora kogelbergensis</name>
    <dbReference type="NCBI Taxonomy" id="1337665"/>
    <lineage>
        <taxon>Eukaryota</taxon>
        <taxon>Fungi</taxon>
        <taxon>Dikarya</taxon>
        <taxon>Ascomycota</taxon>
        <taxon>Pezizomycotina</taxon>
        <taxon>Sordariomycetes</taxon>
        <taxon>Xylariomycetidae</taxon>
        <taxon>Amphisphaeriales</taxon>
        <taxon>Apiosporaceae</taxon>
        <taxon>Apiospora</taxon>
    </lineage>
</organism>
<evidence type="ECO:0000256" key="10">
    <source>
        <dbReference type="ARBA" id="ARBA00023136"/>
    </source>
</evidence>
<keyword evidence="3" id="KW-0812">Transmembrane</keyword>
<name>A0AAW0REG5_9PEZI</name>
<evidence type="ECO:0000256" key="9">
    <source>
        <dbReference type="ARBA" id="ARBA00023128"/>
    </source>
</evidence>
<keyword evidence="5" id="KW-0999">Mitochondrion inner membrane</keyword>
<sequence>MPSPLANGGGGMLRLRSVLERTTPGFATLQDFFMRWLNLDVTTIAVAITAFGAISTGTQQLKYVAGHVYRWVTRLFTASVSISGNDRLNREVLNWIGAKVLLHQETRILTARSEVTQNDAWDFRRVAMKRKDHHMGGKRLPISYLPTFGITWFVHERNVFLVRRVPEGRPPVPGQGNYPFGFDSPDQYAVAPAGHEPLVVMCLGRSVAPIKRFLETCREFADKQREAFITVRTIGQYYHRESWDNTVLRPLRPLDTVHMDMQVKKDLVEDITNYLNPATRRFYTSRGIPYRRGYLLHGPPGTGKTSLSLALAGMFGLELYIVQVPTLGSDMELERLFSALPPKCIVLLEDIDASMKSPPWAADFEAATKGRGRCSLSGLLNVLDGVVSQEGRIVFMTANFSDNLDEALVRPGRIDKIIYMGRINREAAEEMFMRMYEPDKDDKPNAAETCAQTTVNKEELKTLATAFGSLVPRGVFTPAQLQGFLLNHRGEPNVAVARVEEWAVVEHKRMEEAEERERDTAKLKREKAESDERDREMRKAEMLAAALGKMSSQQNPVAVHPSLMEGASPLGLPQTNHANKLNGQSSLKAPESKTTNGVTKDTSPTATSSDLDKAEETGEVPPVQH</sequence>
<dbReference type="Proteomes" id="UP001392437">
    <property type="component" value="Unassembled WGS sequence"/>
</dbReference>
<keyword evidence="6" id="KW-0378">Hydrolase</keyword>
<keyword evidence="4" id="KW-0547">Nucleotide-binding</keyword>
<comment type="caution">
    <text evidence="15">The sequence shown here is derived from an EMBL/GenBank/DDBJ whole genome shotgun (WGS) entry which is preliminary data.</text>
</comment>
<evidence type="ECO:0000256" key="6">
    <source>
        <dbReference type="ARBA" id="ARBA00022801"/>
    </source>
</evidence>
<feature type="domain" description="BCS1 N-terminal" evidence="14">
    <location>
        <begin position="49"/>
        <end position="257"/>
    </location>
</feature>
<dbReference type="Pfam" id="PF25426">
    <property type="entry name" value="AAA_lid_BCS1"/>
    <property type="match status" value="1"/>
</dbReference>
<protein>
    <submittedName>
        <fullName evidence="15">Uncharacterized protein</fullName>
    </submittedName>
</protein>
<comment type="catalytic activity">
    <reaction evidence="11">
        <text>ATP + H2O = ADP + phosphate + H(+)</text>
        <dbReference type="Rhea" id="RHEA:13065"/>
        <dbReference type="ChEBI" id="CHEBI:15377"/>
        <dbReference type="ChEBI" id="CHEBI:15378"/>
        <dbReference type="ChEBI" id="CHEBI:30616"/>
        <dbReference type="ChEBI" id="CHEBI:43474"/>
        <dbReference type="ChEBI" id="CHEBI:456216"/>
    </reaction>
    <physiologicalReaction direction="left-to-right" evidence="11">
        <dbReference type="Rhea" id="RHEA:13066"/>
    </physiologicalReaction>
</comment>
<comment type="similarity">
    <text evidence="2">Belongs to the AAA ATPase family. BCS1 subfamily.</text>
</comment>
<reference evidence="15 16" key="1">
    <citation type="submission" date="2023-01" db="EMBL/GenBank/DDBJ databases">
        <title>Analysis of 21 Apiospora genomes using comparative genomics revels a genus with tremendous synthesis potential of carbohydrate active enzymes and secondary metabolites.</title>
        <authorList>
            <person name="Sorensen T."/>
        </authorList>
    </citation>
    <scope>NUCLEOTIDE SEQUENCE [LARGE SCALE GENOMIC DNA]</scope>
    <source>
        <strain evidence="15 16">CBS 117206</strain>
    </source>
</reference>
<evidence type="ECO:0000256" key="11">
    <source>
        <dbReference type="ARBA" id="ARBA00048778"/>
    </source>
</evidence>
<feature type="region of interest" description="Disordered" evidence="12">
    <location>
        <begin position="509"/>
        <end position="538"/>
    </location>
</feature>
<evidence type="ECO:0000256" key="12">
    <source>
        <dbReference type="SAM" id="MobiDB-lite"/>
    </source>
</evidence>
<dbReference type="InterPro" id="IPR003593">
    <property type="entry name" value="AAA+_ATPase"/>
</dbReference>
<dbReference type="InterPro" id="IPR014851">
    <property type="entry name" value="BCS1_N"/>
</dbReference>
<evidence type="ECO:0000256" key="8">
    <source>
        <dbReference type="ARBA" id="ARBA00022989"/>
    </source>
</evidence>
<dbReference type="PANTHER" id="PTHR23070">
    <property type="entry name" value="BCS1 AAA-TYPE ATPASE"/>
    <property type="match status" value="1"/>
</dbReference>
<dbReference type="InterPro" id="IPR050747">
    <property type="entry name" value="Mitochondrial_chaperone_BCS1"/>
</dbReference>
<dbReference type="GO" id="GO:0005524">
    <property type="term" value="F:ATP binding"/>
    <property type="evidence" value="ECO:0007669"/>
    <property type="project" value="UniProtKB-KW"/>
</dbReference>
<dbReference type="GO" id="GO:0016887">
    <property type="term" value="F:ATP hydrolysis activity"/>
    <property type="evidence" value="ECO:0007669"/>
    <property type="project" value="InterPro"/>
</dbReference>
<feature type="domain" description="AAA+ ATPase" evidence="13">
    <location>
        <begin position="290"/>
        <end position="424"/>
    </location>
</feature>
<evidence type="ECO:0000259" key="14">
    <source>
        <dbReference type="SMART" id="SM01024"/>
    </source>
</evidence>
<keyword evidence="8" id="KW-1133">Transmembrane helix</keyword>
<evidence type="ECO:0000256" key="7">
    <source>
        <dbReference type="ARBA" id="ARBA00022840"/>
    </source>
</evidence>
<evidence type="ECO:0000313" key="16">
    <source>
        <dbReference type="Proteomes" id="UP001392437"/>
    </source>
</evidence>
<feature type="compositionally biased region" description="Polar residues" evidence="12">
    <location>
        <begin position="573"/>
        <end position="609"/>
    </location>
</feature>
<evidence type="ECO:0000259" key="13">
    <source>
        <dbReference type="SMART" id="SM00382"/>
    </source>
</evidence>
<accession>A0AAW0REG5</accession>
<evidence type="ECO:0000256" key="2">
    <source>
        <dbReference type="ARBA" id="ARBA00007448"/>
    </source>
</evidence>
<dbReference type="SMART" id="SM00382">
    <property type="entry name" value="AAA"/>
    <property type="match status" value="1"/>
</dbReference>